<keyword evidence="2" id="KW-1185">Reference proteome</keyword>
<accession>A0A0M8P7V4</accession>
<organism evidence="1 2">
    <name type="scientific">Penicillium nordicum</name>
    <dbReference type="NCBI Taxonomy" id="229535"/>
    <lineage>
        <taxon>Eukaryota</taxon>
        <taxon>Fungi</taxon>
        <taxon>Dikarya</taxon>
        <taxon>Ascomycota</taxon>
        <taxon>Pezizomycotina</taxon>
        <taxon>Eurotiomycetes</taxon>
        <taxon>Eurotiomycetidae</taxon>
        <taxon>Eurotiales</taxon>
        <taxon>Aspergillaceae</taxon>
        <taxon>Penicillium</taxon>
    </lineage>
</organism>
<dbReference type="AlphaFoldDB" id="A0A0M8P7V4"/>
<dbReference type="Proteomes" id="UP000037696">
    <property type="component" value="Unassembled WGS sequence"/>
</dbReference>
<gene>
    <name evidence="1" type="ORF">ACN38_g1891</name>
</gene>
<reference evidence="1 2" key="1">
    <citation type="submission" date="2015-08" db="EMBL/GenBank/DDBJ databases">
        <title>Genome sequencing of Penicillium nordicum.</title>
        <authorList>
            <person name="Nguyen H.D."/>
            <person name="Seifert K.A."/>
        </authorList>
    </citation>
    <scope>NUCLEOTIDE SEQUENCE [LARGE SCALE GENOMIC DNA]</scope>
    <source>
        <strain evidence="1 2">DAOMC 185683</strain>
    </source>
</reference>
<sequence>GPGWAMGFMGRCGGLILEQAICPRYQVFRNLRSYPIANSGYAAYAVIALARRILIRFYSPPVARL</sequence>
<comment type="caution">
    <text evidence="1">The sequence shown here is derived from an EMBL/GenBank/DDBJ whole genome shotgun (WGS) entry which is preliminary data.</text>
</comment>
<dbReference type="EMBL" id="LHQQ01000020">
    <property type="protein sequence ID" value="KOS47116.1"/>
    <property type="molecule type" value="Genomic_DNA"/>
</dbReference>
<name>A0A0M8P7V4_9EURO</name>
<protein>
    <submittedName>
        <fullName evidence="1">Uncharacterized protein</fullName>
    </submittedName>
</protein>
<evidence type="ECO:0000313" key="2">
    <source>
        <dbReference type="Proteomes" id="UP000037696"/>
    </source>
</evidence>
<feature type="non-terminal residue" evidence="1">
    <location>
        <position position="1"/>
    </location>
</feature>
<proteinExistence type="predicted"/>
<evidence type="ECO:0000313" key="1">
    <source>
        <dbReference type="EMBL" id="KOS47116.1"/>
    </source>
</evidence>